<name>A0A3A3G5R3_9BURK</name>
<keyword evidence="3" id="KW-1003">Cell membrane</keyword>
<feature type="transmembrane region" description="Helical" evidence="9">
    <location>
        <begin position="187"/>
        <end position="209"/>
    </location>
</feature>
<evidence type="ECO:0000256" key="5">
    <source>
        <dbReference type="ARBA" id="ARBA00022970"/>
    </source>
</evidence>
<evidence type="ECO:0000313" key="10">
    <source>
        <dbReference type="EMBL" id="RJG02109.1"/>
    </source>
</evidence>
<evidence type="ECO:0000256" key="4">
    <source>
        <dbReference type="ARBA" id="ARBA00022692"/>
    </source>
</evidence>
<comment type="subcellular location">
    <subcellularLocation>
        <location evidence="1">Cell membrane</location>
        <topology evidence="1">Multi-pass membrane protein</topology>
    </subcellularLocation>
</comment>
<feature type="transmembrane region" description="Helical" evidence="9">
    <location>
        <begin position="249"/>
        <end position="271"/>
    </location>
</feature>
<organism evidence="10 11">
    <name type="scientific">Noviherbaspirillum sedimenti</name>
    <dbReference type="NCBI Taxonomy" id="2320865"/>
    <lineage>
        <taxon>Bacteria</taxon>
        <taxon>Pseudomonadati</taxon>
        <taxon>Pseudomonadota</taxon>
        <taxon>Betaproteobacteria</taxon>
        <taxon>Burkholderiales</taxon>
        <taxon>Oxalobacteraceae</taxon>
        <taxon>Noviherbaspirillum</taxon>
    </lineage>
</organism>
<comment type="similarity">
    <text evidence="8">Belongs to the binding-protein-dependent transport system permease family. LivHM subfamily.</text>
</comment>
<dbReference type="CDD" id="cd06582">
    <property type="entry name" value="TM_PBP1_LivH_like"/>
    <property type="match status" value="1"/>
</dbReference>
<keyword evidence="11" id="KW-1185">Reference proteome</keyword>
<keyword evidence="5" id="KW-0029">Amino-acid transport</keyword>
<dbReference type="OrthoDB" id="9807115at2"/>
<dbReference type="InterPro" id="IPR052157">
    <property type="entry name" value="BCAA_transport_permease"/>
</dbReference>
<comment type="caution">
    <text evidence="10">The sequence shown here is derived from an EMBL/GenBank/DDBJ whole genome shotgun (WGS) entry which is preliminary data.</text>
</comment>
<dbReference type="Proteomes" id="UP000266327">
    <property type="component" value="Unassembled WGS sequence"/>
</dbReference>
<evidence type="ECO:0000256" key="6">
    <source>
        <dbReference type="ARBA" id="ARBA00022989"/>
    </source>
</evidence>
<dbReference type="PANTHER" id="PTHR11795:SF442">
    <property type="entry name" value="ABC TRANSPORTER ATP-BINDING PROTEIN"/>
    <property type="match status" value="1"/>
</dbReference>
<proteinExistence type="inferred from homology"/>
<dbReference type="GO" id="GO:0022857">
    <property type="term" value="F:transmembrane transporter activity"/>
    <property type="evidence" value="ECO:0007669"/>
    <property type="project" value="InterPro"/>
</dbReference>
<dbReference type="RefSeq" id="WP_119785568.1">
    <property type="nucleotide sequence ID" value="NZ_QYUQ01000002.1"/>
</dbReference>
<keyword evidence="2" id="KW-0813">Transport</keyword>
<evidence type="ECO:0000256" key="7">
    <source>
        <dbReference type="ARBA" id="ARBA00023136"/>
    </source>
</evidence>
<dbReference type="GO" id="GO:0005886">
    <property type="term" value="C:plasma membrane"/>
    <property type="evidence" value="ECO:0007669"/>
    <property type="project" value="UniProtKB-SubCell"/>
</dbReference>
<evidence type="ECO:0000256" key="1">
    <source>
        <dbReference type="ARBA" id="ARBA00004651"/>
    </source>
</evidence>
<feature type="transmembrane region" description="Helical" evidence="9">
    <location>
        <begin position="88"/>
        <end position="113"/>
    </location>
</feature>
<evidence type="ECO:0000256" key="8">
    <source>
        <dbReference type="ARBA" id="ARBA00037998"/>
    </source>
</evidence>
<feature type="transmembrane region" description="Helical" evidence="9">
    <location>
        <begin position="221"/>
        <end position="243"/>
    </location>
</feature>
<keyword evidence="7 9" id="KW-0472">Membrane</keyword>
<dbReference type="InterPro" id="IPR001851">
    <property type="entry name" value="ABC_transp_permease"/>
</dbReference>
<accession>A0A3A3G5R3</accession>
<dbReference type="PANTHER" id="PTHR11795">
    <property type="entry name" value="BRANCHED-CHAIN AMINO ACID TRANSPORT SYSTEM PERMEASE PROTEIN LIVH"/>
    <property type="match status" value="1"/>
</dbReference>
<gene>
    <name evidence="10" type="ORF">D3878_11400</name>
</gene>
<reference evidence="11" key="1">
    <citation type="submission" date="2018-09" db="EMBL/GenBank/DDBJ databases">
        <authorList>
            <person name="Zhu H."/>
        </authorList>
    </citation>
    <scope>NUCLEOTIDE SEQUENCE [LARGE SCALE GENOMIC DNA]</scope>
    <source>
        <strain evidence="11">K1S02-23</strain>
    </source>
</reference>
<evidence type="ECO:0000313" key="11">
    <source>
        <dbReference type="Proteomes" id="UP000266327"/>
    </source>
</evidence>
<feature type="transmembrane region" description="Helical" evidence="9">
    <location>
        <begin position="54"/>
        <end position="73"/>
    </location>
</feature>
<feature type="transmembrane region" description="Helical" evidence="9">
    <location>
        <begin position="134"/>
        <end position="155"/>
    </location>
</feature>
<evidence type="ECO:0000256" key="3">
    <source>
        <dbReference type="ARBA" id="ARBA00022475"/>
    </source>
</evidence>
<keyword evidence="6 9" id="KW-1133">Transmembrane helix</keyword>
<keyword evidence="4 9" id="KW-0812">Transmembrane</keyword>
<dbReference type="EMBL" id="QYUQ01000002">
    <property type="protein sequence ID" value="RJG02109.1"/>
    <property type="molecule type" value="Genomic_DNA"/>
</dbReference>
<dbReference type="AlphaFoldDB" id="A0A3A3G5R3"/>
<dbReference type="GO" id="GO:0006865">
    <property type="term" value="P:amino acid transport"/>
    <property type="evidence" value="ECO:0007669"/>
    <property type="project" value="UniProtKB-KW"/>
</dbReference>
<evidence type="ECO:0000256" key="2">
    <source>
        <dbReference type="ARBA" id="ARBA00022448"/>
    </source>
</evidence>
<protein>
    <submittedName>
        <fullName evidence="10">Branched-chain amino acid ABC transporter permease</fullName>
    </submittedName>
</protein>
<evidence type="ECO:0000256" key="9">
    <source>
        <dbReference type="SAM" id="Phobius"/>
    </source>
</evidence>
<dbReference type="Pfam" id="PF02653">
    <property type="entry name" value="BPD_transp_2"/>
    <property type="match status" value="1"/>
</dbReference>
<sequence length="285" mass="29953">MSTIIIGLSLGMLLFLLASGLTLIFGMLGVINFAHGALYMLGAYLSFDIAHRTGSFALGVIVATVVVGLAGIAMERFALRPLYNRPHFYQLVLTFGFILVLTEAVKLFWGLGYKEAPMPALLSGSVDMFGSTIPVYRLFVIGFGAAAAIGLFAALERSTFGMLVRAASSDSEMVQTLGLPASTIRTAVFGFGAGLAGLAGAIAAPLFPIELGMGTNTIIDCFIVVILGGLGNIRGVVAAALLIGMVRAIGYTFMPSWVDVLTFAMLIATLLTRPQGLFSRPVRSA</sequence>